<organism evidence="1 2">
    <name type="scientific">Lindgomyces ingoldianus</name>
    <dbReference type="NCBI Taxonomy" id="673940"/>
    <lineage>
        <taxon>Eukaryota</taxon>
        <taxon>Fungi</taxon>
        <taxon>Dikarya</taxon>
        <taxon>Ascomycota</taxon>
        <taxon>Pezizomycotina</taxon>
        <taxon>Dothideomycetes</taxon>
        <taxon>Pleosporomycetidae</taxon>
        <taxon>Pleosporales</taxon>
        <taxon>Lindgomycetaceae</taxon>
        <taxon>Lindgomyces</taxon>
    </lineage>
</organism>
<reference evidence="1" key="1">
    <citation type="journal article" date="2020" name="Stud. Mycol.">
        <title>101 Dothideomycetes genomes: a test case for predicting lifestyles and emergence of pathogens.</title>
        <authorList>
            <person name="Haridas S."/>
            <person name="Albert R."/>
            <person name="Binder M."/>
            <person name="Bloem J."/>
            <person name="Labutti K."/>
            <person name="Salamov A."/>
            <person name="Andreopoulos B."/>
            <person name="Baker S."/>
            <person name="Barry K."/>
            <person name="Bills G."/>
            <person name="Bluhm B."/>
            <person name="Cannon C."/>
            <person name="Castanera R."/>
            <person name="Culley D."/>
            <person name="Daum C."/>
            <person name="Ezra D."/>
            <person name="Gonzalez J."/>
            <person name="Henrissat B."/>
            <person name="Kuo A."/>
            <person name="Liang C."/>
            <person name="Lipzen A."/>
            <person name="Lutzoni F."/>
            <person name="Magnuson J."/>
            <person name="Mondo S."/>
            <person name="Nolan M."/>
            <person name="Ohm R."/>
            <person name="Pangilinan J."/>
            <person name="Park H.-J."/>
            <person name="Ramirez L."/>
            <person name="Alfaro M."/>
            <person name="Sun H."/>
            <person name="Tritt A."/>
            <person name="Yoshinaga Y."/>
            <person name="Zwiers L.-H."/>
            <person name="Turgeon B."/>
            <person name="Goodwin S."/>
            <person name="Spatafora J."/>
            <person name="Crous P."/>
            <person name="Grigoriev I."/>
        </authorList>
    </citation>
    <scope>NUCLEOTIDE SEQUENCE</scope>
    <source>
        <strain evidence="1">ATCC 200398</strain>
    </source>
</reference>
<name>A0ACB6QNH9_9PLEO</name>
<evidence type="ECO:0000313" key="2">
    <source>
        <dbReference type="Proteomes" id="UP000799755"/>
    </source>
</evidence>
<dbReference type="EMBL" id="MU003515">
    <property type="protein sequence ID" value="KAF2468513.1"/>
    <property type="molecule type" value="Genomic_DNA"/>
</dbReference>
<keyword evidence="2" id="KW-1185">Reference proteome</keyword>
<evidence type="ECO:0000313" key="1">
    <source>
        <dbReference type="EMBL" id="KAF2468513.1"/>
    </source>
</evidence>
<sequence>MAKRWKASASSESGYTTFGTGHVLISGVMREVRVAELNLRIWNGPWEANNWHFFSHSIASLQHQTFKRHCSILFGFTPFRNEVVEYLISETNFTLRGLFTEALQTLSSFLVSHDVFAQGKTASIVQSLHMTSNPHVRPPMRTSSRVQFVYHEGAERKTGPNLWLH</sequence>
<accession>A0ACB6QNH9</accession>
<comment type="caution">
    <text evidence="1">The sequence shown here is derived from an EMBL/GenBank/DDBJ whole genome shotgun (WGS) entry which is preliminary data.</text>
</comment>
<dbReference type="Proteomes" id="UP000799755">
    <property type="component" value="Unassembled WGS sequence"/>
</dbReference>
<gene>
    <name evidence="1" type="ORF">BDR25DRAFT_357444</name>
</gene>
<protein>
    <submittedName>
        <fullName evidence="1">Uncharacterized protein</fullName>
    </submittedName>
</protein>
<proteinExistence type="predicted"/>